<dbReference type="NCBIfam" id="TIGR00613">
    <property type="entry name" value="reco"/>
    <property type="match status" value="1"/>
</dbReference>
<comment type="caution">
    <text evidence="9">The sequence shown here is derived from an EMBL/GenBank/DDBJ whole genome shotgun (WGS) entry which is preliminary data.</text>
</comment>
<evidence type="ECO:0000256" key="2">
    <source>
        <dbReference type="ARBA" id="ARBA00021310"/>
    </source>
</evidence>
<dbReference type="SUPFAM" id="SSF50249">
    <property type="entry name" value="Nucleic acid-binding proteins"/>
    <property type="match status" value="1"/>
</dbReference>
<dbReference type="InterPro" id="IPR012340">
    <property type="entry name" value="NA-bd_OB-fold"/>
</dbReference>
<evidence type="ECO:0000259" key="8">
    <source>
        <dbReference type="Pfam" id="PF11967"/>
    </source>
</evidence>
<dbReference type="Pfam" id="PF02565">
    <property type="entry name" value="RecO_C"/>
    <property type="match status" value="1"/>
</dbReference>
<comment type="similarity">
    <text evidence="1 7">Belongs to the RecO family.</text>
</comment>
<evidence type="ECO:0000256" key="5">
    <source>
        <dbReference type="ARBA" id="ARBA00023204"/>
    </source>
</evidence>
<dbReference type="SUPFAM" id="SSF57863">
    <property type="entry name" value="ArfGap/RecO-like zinc finger"/>
    <property type="match status" value="1"/>
</dbReference>
<dbReference type="Gene3D" id="2.40.50.140">
    <property type="entry name" value="Nucleic acid-binding proteins"/>
    <property type="match status" value="1"/>
</dbReference>
<organism evidence="9 10">
    <name type="scientific">Geothrix limicola</name>
    <dbReference type="NCBI Taxonomy" id="2927978"/>
    <lineage>
        <taxon>Bacteria</taxon>
        <taxon>Pseudomonadati</taxon>
        <taxon>Acidobacteriota</taxon>
        <taxon>Holophagae</taxon>
        <taxon>Holophagales</taxon>
        <taxon>Holophagaceae</taxon>
        <taxon>Geothrix</taxon>
    </lineage>
</organism>
<name>A0ABQ5QJ51_9BACT</name>
<dbReference type="InterPro" id="IPR037278">
    <property type="entry name" value="ARFGAP/RecO"/>
</dbReference>
<comment type="function">
    <text evidence="7">Involved in DNA repair and RecF pathway recombination.</text>
</comment>
<evidence type="ECO:0000256" key="1">
    <source>
        <dbReference type="ARBA" id="ARBA00007452"/>
    </source>
</evidence>
<dbReference type="PANTHER" id="PTHR33991">
    <property type="entry name" value="DNA REPAIR PROTEIN RECO"/>
    <property type="match status" value="1"/>
</dbReference>
<protein>
    <recommendedName>
        <fullName evidence="2 7">DNA repair protein RecO</fullName>
    </recommendedName>
    <alternativeName>
        <fullName evidence="6 7">Recombination protein O</fullName>
    </alternativeName>
</protein>
<keyword evidence="10" id="KW-1185">Reference proteome</keyword>
<evidence type="ECO:0000313" key="10">
    <source>
        <dbReference type="Proteomes" id="UP001165069"/>
    </source>
</evidence>
<dbReference type="InterPro" id="IPR003717">
    <property type="entry name" value="RecO"/>
</dbReference>
<dbReference type="PANTHER" id="PTHR33991:SF1">
    <property type="entry name" value="DNA REPAIR PROTEIN RECO"/>
    <property type="match status" value="1"/>
</dbReference>
<dbReference type="Gene3D" id="1.20.1440.120">
    <property type="entry name" value="Recombination protein O, C-terminal domain"/>
    <property type="match status" value="1"/>
</dbReference>
<dbReference type="InterPro" id="IPR022572">
    <property type="entry name" value="DNA_rep/recomb_RecO_N"/>
</dbReference>
<proteinExistence type="inferred from homology"/>
<accession>A0ABQ5QJ51</accession>
<dbReference type="InterPro" id="IPR042242">
    <property type="entry name" value="RecO_C"/>
</dbReference>
<sequence length="269" mass="29183">MGCFLPHLLRPGLGHAVECGQTRWVIRTYSAIVLKATPYAEGAAVVSFLSEHGERLSGVAKGVKKPTAKWVAAFEPMGMVKVSFFGKEHTDLKRVTRCELSFSPLTLGHLESSLVMACLADLFDRVAREGVEDDRLYRLLSACGRALKADPGNALGILAYAEHWLLHCMGLLPHPRVCGRCGNDVAPLVLLSPEQGWCCASCTPADPVEALPPGSREYLRRLRTGGAEVAPRLDPADEAQVAVTALLRARLLQELGGGLKSYDVLWRTV</sequence>
<dbReference type="Pfam" id="PF11967">
    <property type="entry name" value="RecO_N"/>
    <property type="match status" value="1"/>
</dbReference>
<dbReference type="EMBL" id="BSDE01000005">
    <property type="protein sequence ID" value="GLH74210.1"/>
    <property type="molecule type" value="Genomic_DNA"/>
</dbReference>
<evidence type="ECO:0000256" key="4">
    <source>
        <dbReference type="ARBA" id="ARBA00023172"/>
    </source>
</evidence>
<keyword evidence="4 7" id="KW-0233">DNA recombination</keyword>
<gene>
    <name evidence="7" type="primary">recO</name>
    <name evidence="9" type="ORF">GETHLI_27120</name>
</gene>
<feature type="domain" description="DNA replication/recombination mediator RecO N-terminal" evidence="8">
    <location>
        <begin position="28"/>
        <end position="101"/>
    </location>
</feature>
<keyword evidence="5 7" id="KW-0234">DNA repair</keyword>
<evidence type="ECO:0000256" key="3">
    <source>
        <dbReference type="ARBA" id="ARBA00022763"/>
    </source>
</evidence>
<evidence type="ECO:0000256" key="6">
    <source>
        <dbReference type="ARBA" id="ARBA00033409"/>
    </source>
</evidence>
<reference evidence="9 10" key="1">
    <citation type="journal article" date="2023" name="Antonie Van Leeuwenhoek">
        <title>Mesoterricola silvestris gen. nov., sp. nov., Mesoterricola sediminis sp. nov., Geothrix oryzae sp. nov., Geothrix edaphica sp. nov., Geothrix rubra sp. nov., and Geothrix limicola sp. nov., six novel members of Acidobacteriota isolated from soils.</title>
        <authorList>
            <person name="Itoh H."/>
            <person name="Sugisawa Y."/>
            <person name="Mise K."/>
            <person name="Xu Z."/>
            <person name="Kuniyasu M."/>
            <person name="Ushijima N."/>
            <person name="Kawano K."/>
            <person name="Kobayashi E."/>
            <person name="Shiratori Y."/>
            <person name="Masuda Y."/>
            <person name="Senoo K."/>
        </authorList>
    </citation>
    <scope>NUCLEOTIDE SEQUENCE [LARGE SCALE GENOMIC DNA]</scope>
    <source>
        <strain evidence="9 10">Red804</strain>
    </source>
</reference>
<dbReference type="Proteomes" id="UP001165069">
    <property type="component" value="Unassembled WGS sequence"/>
</dbReference>
<keyword evidence="3 7" id="KW-0227">DNA damage</keyword>
<evidence type="ECO:0000313" key="9">
    <source>
        <dbReference type="EMBL" id="GLH74210.1"/>
    </source>
</evidence>
<dbReference type="HAMAP" id="MF_00201">
    <property type="entry name" value="RecO"/>
    <property type="match status" value="1"/>
</dbReference>
<evidence type="ECO:0000256" key="7">
    <source>
        <dbReference type="HAMAP-Rule" id="MF_00201"/>
    </source>
</evidence>